<reference evidence="9" key="1">
    <citation type="submission" date="2021-02" db="EMBL/GenBank/DDBJ databases">
        <title>Infant gut strain persistence is associated with maternal origin, phylogeny, and functional potential including surface adhesion and iron acquisition.</title>
        <authorList>
            <person name="Lou Y.C."/>
        </authorList>
    </citation>
    <scope>NUCLEOTIDE SEQUENCE</scope>
    <source>
        <strain evidence="9">L3_058_000G1_dasL3_058_000G1_concoct_72</strain>
    </source>
</reference>
<dbReference type="Proteomes" id="UP000730862">
    <property type="component" value="Unassembled WGS sequence"/>
</dbReference>
<dbReference type="InterPro" id="IPR000522">
    <property type="entry name" value="ABC_transptr_permease_BtuC"/>
</dbReference>
<dbReference type="Pfam" id="PF01032">
    <property type="entry name" value="FecCD"/>
    <property type="match status" value="1"/>
</dbReference>
<dbReference type="PANTHER" id="PTHR30472">
    <property type="entry name" value="FERRIC ENTEROBACTIN TRANSPORT SYSTEM PERMEASE PROTEIN"/>
    <property type="match status" value="1"/>
</dbReference>
<protein>
    <submittedName>
        <fullName evidence="9">Iron ABC transporter permease</fullName>
    </submittedName>
</protein>
<feature type="transmembrane region" description="Helical" evidence="8">
    <location>
        <begin position="127"/>
        <end position="145"/>
    </location>
</feature>
<feature type="transmembrane region" description="Helical" evidence="8">
    <location>
        <begin position="202"/>
        <end position="225"/>
    </location>
</feature>
<evidence type="ECO:0000256" key="1">
    <source>
        <dbReference type="ARBA" id="ARBA00004651"/>
    </source>
</evidence>
<evidence type="ECO:0000256" key="7">
    <source>
        <dbReference type="ARBA" id="ARBA00023136"/>
    </source>
</evidence>
<dbReference type="AlphaFoldDB" id="A0A943QIG0"/>
<feature type="transmembrane region" description="Helical" evidence="8">
    <location>
        <begin position="72"/>
        <end position="90"/>
    </location>
</feature>
<comment type="subcellular location">
    <subcellularLocation>
        <location evidence="1">Cell membrane</location>
        <topology evidence="1">Multi-pass membrane protein</topology>
    </subcellularLocation>
</comment>
<evidence type="ECO:0000313" key="10">
    <source>
        <dbReference type="Proteomes" id="UP000730862"/>
    </source>
</evidence>
<evidence type="ECO:0000313" key="9">
    <source>
        <dbReference type="EMBL" id="MBS5964951.1"/>
    </source>
</evidence>
<sequence length="339" mass="36796">MEVKSLESGFRKRRLEWLLITISFFFLSLFFSYLLLTRGDKVYSLNEALRGCLGKTGTGTDFVMQNIRLPRLLAGILAGWSFGMAGNAFQTMLRNPLASPDMIGVSTGSAVAAVFCILVLGQSGEFVSFFSVVSGLVVAAFLYFISSRSGFSAGRLILIGIGVQALGRAIISFLLLRAAQYDLLQVMRWMSGSLNSTSMEDVVRMLFLTIPFSLLLLLFSRHLQLLELGRDMATGLGVDPARSQFFIMIFSVALLAFATAVTGPIACVSFLAGPISMQLVKRRSSLSAGLLGVLLVLSADFISQNFLPARYPVGVVTGILGAPYLLYLIFKMNQKGLGN</sequence>
<dbReference type="CDD" id="cd06550">
    <property type="entry name" value="TM_ABC_iron-siderophores_like"/>
    <property type="match status" value="1"/>
</dbReference>
<dbReference type="GO" id="GO:0033214">
    <property type="term" value="P:siderophore-iron import into cell"/>
    <property type="evidence" value="ECO:0007669"/>
    <property type="project" value="TreeGrafter"/>
</dbReference>
<evidence type="ECO:0000256" key="6">
    <source>
        <dbReference type="ARBA" id="ARBA00022989"/>
    </source>
</evidence>
<dbReference type="GO" id="GO:0005886">
    <property type="term" value="C:plasma membrane"/>
    <property type="evidence" value="ECO:0007669"/>
    <property type="project" value="UniProtKB-SubCell"/>
</dbReference>
<feature type="transmembrane region" description="Helical" evidence="8">
    <location>
        <begin position="102"/>
        <end position="120"/>
    </location>
</feature>
<evidence type="ECO:0000256" key="4">
    <source>
        <dbReference type="ARBA" id="ARBA00022475"/>
    </source>
</evidence>
<keyword evidence="3" id="KW-0813">Transport</keyword>
<organism evidence="9 10">
    <name type="scientific">Finegoldia magna</name>
    <name type="common">Peptostreptococcus magnus</name>
    <dbReference type="NCBI Taxonomy" id="1260"/>
    <lineage>
        <taxon>Bacteria</taxon>
        <taxon>Bacillati</taxon>
        <taxon>Bacillota</taxon>
        <taxon>Tissierellia</taxon>
        <taxon>Tissierellales</taxon>
        <taxon>Peptoniphilaceae</taxon>
        <taxon>Finegoldia</taxon>
    </lineage>
</organism>
<comment type="caution">
    <text evidence="9">The sequence shown here is derived from an EMBL/GenBank/DDBJ whole genome shotgun (WGS) entry which is preliminary data.</text>
</comment>
<feature type="transmembrane region" description="Helical" evidence="8">
    <location>
        <begin position="309"/>
        <end position="330"/>
    </location>
</feature>
<dbReference type="SUPFAM" id="SSF81345">
    <property type="entry name" value="ABC transporter involved in vitamin B12 uptake, BtuC"/>
    <property type="match status" value="1"/>
</dbReference>
<evidence type="ECO:0000256" key="2">
    <source>
        <dbReference type="ARBA" id="ARBA00007935"/>
    </source>
</evidence>
<dbReference type="PANTHER" id="PTHR30472:SF24">
    <property type="entry name" value="FERRIC ENTEROBACTIN TRANSPORT SYSTEM PERMEASE PROTEIN FEPG"/>
    <property type="match status" value="1"/>
</dbReference>
<dbReference type="EMBL" id="JAHAIK010000010">
    <property type="protein sequence ID" value="MBS5964951.1"/>
    <property type="molecule type" value="Genomic_DNA"/>
</dbReference>
<comment type="similarity">
    <text evidence="2">Belongs to the binding-protein-dependent transport system permease family. FecCD subfamily.</text>
</comment>
<keyword evidence="4" id="KW-1003">Cell membrane</keyword>
<gene>
    <name evidence="9" type="ORF">KIA07_04705</name>
</gene>
<keyword evidence="6 8" id="KW-1133">Transmembrane helix</keyword>
<accession>A0A943QIG0</accession>
<feature type="transmembrane region" description="Helical" evidence="8">
    <location>
        <begin position="17"/>
        <end position="36"/>
    </location>
</feature>
<dbReference type="GO" id="GO:0022857">
    <property type="term" value="F:transmembrane transporter activity"/>
    <property type="evidence" value="ECO:0007669"/>
    <property type="project" value="InterPro"/>
</dbReference>
<feature type="transmembrane region" description="Helical" evidence="8">
    <location>
        <begin position="284"/>
        <end position="303"/>
    </location>
</feature>
<dbReference type="Gene3D" id="1.10.3470.10">
    <property type="entry name" value="ABC transporter involved in vitamin B12 uptake, BtuC"/>
    <property type="match status" value="1"/>
</dbReference>
<keyword evidence="5 8" id="KW-0812">Transmembrane</keyword>
<evidence type="ECO:0000256" key="3">
    <source>
        <dbReference type="ARBA" id="ARBA00022448"/>
    </source>
</evidence>
<feature type="transmembrane region" description="Helical" evidence="8">
    <location>
        <begin position="157"/>
        <end position="181"/>
    </location>
</feature>
<feature type="transmembrane region" description="Helical" evidence="8">
    <location>
        <begin position="245"/>
        <end position="272"/>
    </location>
</feature>
<keyword evidence="7 8" id="KW-0472">Membrane</keyword>
<evidence type="ECO:0000256" key="5">
    <source>
        <dbReference type="ARBA" id="ARBA00022692"/>
    </source>
</evidence>
<evidence type="ECO:0000256" key="8">
    <source>
        <dbReference type="SAM" id="Phobius"/>
    </source>
</evidence>
<name>A0A943QIG0_FINMA</name>
<proteinExistence type="inferred from homology"/>
<dbReference type="InterPro" id="IPR037294">
    <property type="entry name" value="ABC_BtuC-like"/>
</dbReference>
<dbReference type="RefSeq" id="WP_278735689.1">
    <property type="nucleotide sequence ID" value="NZ_JAHAIK010000010.1"/>
</dbReference>